<keyword evidence="1" id="KW-0812">Transmembrane</keyword>
<keyword evidence="1" id="KW-0472">Membrane</keyword>
<evidence type="ECO:0000256" key="1">
    <source>
        <dbReference type="SAM" id="Phobius"/>
    </source>
</evidence>
<reference evidence="3" key="1">
    <citation type="journal article" date="2019" name="Int. J. Syst. Evol. Microbiol.">
        <title>The Global Catalogue of Microorganisms (GCM) 10K type strain sequencing project: providing services to taxonomists for standard genome sequencing and annotation.</title>
        <authorList>
            <consortium name="The Broad Institute Genomics Platform"/>
            <consortium name="The Broad Institute Genome Sequencing Center for Infectious Disease"/>
            <person name="Wu L."/>
            <person name="Ma J."/>
        </authorList>
    </citation>
    <scope>NUCLEOTIDE SEQUENCE [LARGE SCALE GENOMIC DNA]</scope>
    <source>
        <strain evidence="3">JCM 30742</strain>
    </source>
</reference>
<gene>
    <name evidence="2" type="ORF">GCM10023081_03040</name>
</gene>
<accession>A0ABP7BTS7</accession>
<evidence type="ECO:0000313" key="3">
    <source>
        <dbReference type="Proteomes" id="UP001500752"/>
    </source>
</evidence>
<organism evidence="2 3">
    <name type="scientific">Arthrobacter ginkgonis</name>
    <dbReference type="NCBI Taxonomy" id="1630594"/>
    <lineage>
        <taxon>Bacteria</taxon>
        <taxon>Bacillati</taxon>
        <taxon>Actinomycetota</taxon>
        <taxon>Actinomycetes</taxon>
        <taxon>Micrococcales</taxon>
        <taxon>Micrococcaceae</taxon>
        <taxon>Arthrobacter</taxon>
    </lineage>
</organism>
<comment type="caution">
    <text evidence="2">The sequence shown here is derived from an EMBL/GenBank/DDBJ whole genome shotgun (WGS) entry which is preliminary data.</text>
</comment>
<protein>
    <submittedName>
        <fullName evidence="2">Uncharacterized protein</fullName>
    </submittedName>
</protein>
<keyword evidence="3" id="KW-1185">Reference proteome</keyword>
<feature type="transmembrane region" description="Helical" evidence="1">
    <location>
        <begin position="47"/>
        <end position="68"/>
    </location>
</feature>
<keyword evidence="1" id="KW-1133">Transmembrane helix</keyword>
<name>A0ABP7BTS7_9MICC</name>
<dbReference type="EMBL" id="BAABEO010000005">
    <property type="protein sequence ID" value="GAA3667805.1"/>
    <property type="molecule type" value="Genomic_DNA"/>
</dbReference>
<evidence type="ECO:0000313" key="2">
    <source>
        <dbReference type="EMBL" id="GAA3667805.1"/>
    </source>
</evidence>
<dbReference type="Proteomes" id="UP001500752">
    <property type="component" value="Unassembled WGS sequence"/>
</dbReference>
<proteinExistence type="predicted"/>
<feature type="transmembrane region" description="Helical" evidence="1">
    <location>
        <begin position="12"/>
        <end position="35"/>
    </location>
</feature>
<sequence length="101" mass="11612">MEDRQRWQVRWWIRIAGMAAILISLSQQFSTMYFVGRGEMPASEVPLGWAFIGSLTVLVILLTFRPYIELRPDGRLILQGRFPPHQHRVPGHVVMARAALV</sequence>